<name>A0ABQ6HSN2_9MICO</name>
<accession>A0ABQ6HSN2</accession>
<evidence type="ECO:0000256" key="4">
    <source>
        <dbReference type="ARBA" id="ARBA00023136"/>
    </source>
</evidence>
<evidence type="ECO:0000256" key="2">
    <source>
        <dbReference type="ARBA" id="ARBA00023034"/>
    </source>
</evidence>
<comment type="caution">
    <text evidence="5">The sequence shown here is derived from an EMBL/GenBank/DDBJ whole genome shotgun (WGS) entry which is preliminary data.</text>
</comment>
<evidence type="ECO:0000313" key="6">
    <source>
        <dbReference type="Proteomes" id="UP001157109"/>
    </source>
</evidence>
<gene>
    <name evidence="5" type="ORF">GCM10025862_27350</name>
</gene>
<evidence type="ECO:0000256" key="3">
    <source>
        <dbReference type="ARBA" id="ARBA00023121"/>
    </source>
</evidence>
<evidence type="ECO:0000313" key="5">
    <source>
        <dbReference type="EMBL" id="GMA20714.1"/>
    </source>
</evidence>
<keyword evidence="3" id="KW-0446">Lipid-binding</keyword>
<dbReference type="Gene3D" id="1.10.3630.10">
    <property type="entry name" value="yeast vps74-n-term truncation variant domain like"/>
    <property type="match status" value="1"/>
</dbReference>
<dbReference type="RefSeq" id="WP_241444013.1">
    <property type="nucleotide sequence ID" value="NZ_BSUJ01000001.1"/>
</dbReference>
<evidence type="ECO:0000256" key="1">
    <source>
        <dbReference type="ARBA" id="ARBA00004255"/>
    </source>
</evidence>
<dbReference type="Proteomes" id="UP001157109">
    <property type="component" value="Unassembled WGS sequence"/>
</dbReference>
<sequence length="222" mass="22903">MTTCEDLFLLLTNDKGSVEGWGTRRGFGLVAAAVADLVLAERITLDDAKDPRAHVLSTEPTGDPALDHVLDGLTGKEGKKLSSIVQTRRLDPGEQIGAALAARGVLRVEPKRLAGLVPAKYPTLDPGPEQVVRSRLRTALAPGGRAVLPGDGTILAIVQGLDATRAVLGEDALGLSKRELKARIGEIAAQSAEGTAVAKAVQAVNTAIMVAAIIPVVTSAGS</sequence>
<dbReference type="InterPro" id="IPR038261">
    <property type="entry name" value="GPP34-like_sf"/>
</dbReference>
<evidence type="ECO:0008006" key="7">
    <source>
        <dbReference type="Google" id="ProtNLM"/>
    </source>
</evidence>
<keyword evidence="4" id="KW-0472">Membrane</keyword>
<comment type="subcellular location">
    <subcellularLocation>
        <location evidence="1">Golgi apparatus membrane</location>
        <topology evidence="1">Peripheral membrane protein</topology>
        <orientation evidence="1">Cytoplasmic side</orientation>
    </subcellularLocation>
</comment>
<keyword evidence="6" id="KW-1185">Reference proteome</keyword>
<protein>
    <recommendedName>
        <fullName evidence="7">GPP34 family phosphoprotein</fullName>
    </recommendedName>
</protein>
<reference evidence="6" key="1">
    <citation type="journal article" date="2019" name="Int. J. Syst. Evol. Microbiol.">
        <title>The Global Catalogue of Microorganisms (GCM) 10K type strain sequencing project: providing services to taxonomists for standard genome sequencing and annotation.</title>
        <authorList>
            <consortium name="The Broad Institute Genomics Platform"/>
            <consortium name="The Broad Institute Genome Sequencing Center for Infectious Disease"/>
            <person name="Wu L."/>
            <person name="Ma J."/>
        </authorList>
    </citation>
    <scope>NUCLEOTIDE SEQUENCE [LARGE SCALE GENOMIC DNA]</scope>
    <source>
        <strain evidence="6">NBRC 105830</strain>
    </source>
</reference>
<dbReference type="Pfam" id="PF05719">
    <property type="entry name" value="GPP34"/>
    <property type="match status" value="1"/>
</dbReference>
<dbReference type="InterPro" id="IPR008628">
    <property type="entry name" value="GPP34-like"/>
</dbReference>
<organism evidence="5 6">
    <name type="scientific">Arsenicicoccus piscis</name>
    <dbReference type="NCBI Taxonomy" id="673954"/>
    <lineage>
        <taxon>Bacteria</taxon>
        <taxon>Bacillati</taxon>
        <taxon>Actinomycetota</taxon>
        <taxon>Actinomycetes</taxon>
        <taxon>Micrococcales</taxon>
        <taxon>Intrasporangiaceae</taxon>
        <taxon>Arsenicicoccus</taxon>
    </lineage>
</organism>
<dbReference type="EMBL" id="BSUJ01000001">
    <property type="protein sequence ID" value="GMA20714.1"/>
    <property type="molecule type" value="Genomic_DNA"/>
</dbReference>
<proteinExistence type="predicted"/>
<keyword evidence="2" id="KW-0333">Golgi apparatus</keyword>